<dbReference type="Gene3D" id="2.40.30.90">
    <property type="entry name" value="Bacterial fluorinating enzyme like"/>
    <property type="match status" value="1"/>
</dbReference>
<reference evidence="5" key="2">
    <citation type="submission" date="2022-09" db="EMBL/GenBank/DDBJ databases">
        <title>Aerococcus urinae taxonomy study.</title>
        <authorList>
            <person name="Christensen J."/>
            <person name="Senneby E."/>
        </authorList>
    </citation>
    <scope>NUCLEOTIDE SEQUENCE</scope>
    <source>
        <strain evidence="5">NLD-066-U95</strain>
    </source>
</reference>
<dbReference type="GeneID" id="35767449"/>
<dbReference type="EMBL" id="JAOTML010000005">
    <property type="protein sequence ID" value="MCY3053439.1"/>
    <property type="molecule type" value="Genomic_DNA"/>
</dbReference>
<dbReference type="RefSeq" id="WP_060777560.1">
    <property type="nucleotide sequence ID" value="NZ_CAJHLF010000001.1"/>
</dbReference>
<gene>
    <name evidence="6" type="ORF">I6G68_00620</name>
    <name evidence="5" type="ORF">ODY43_05475</name>
</gene>
<feature type="domain" description="S-adenosyl-l-methionine hydroxide adenosyltransferase C-terminal" evidence="4">
    <location>
        <begin position="191"/>
        <end position="285"/>
    </location>
</feature>
<dbReference type="Pfam" id="PF20257">
    <property type="entry name" value="SAM_HAT_C"/>
    <property type="match status" value="1"/>
</dbReference>
<proteinExistence type="inferred from homology"/>
<evidence type="ECO:0000313" key="6">
    <source>
        <dbReference type="EMBL" id="QPS01616.1"/>
    </source>
</evidence>
<protein>
    <submittedName>
        <fullName evidence="6">SAM-dependent chlorinase/fluorinase</fullName>
    </submittedName>
</protein>
<keyword evidence="8" id="KW-1185">Reference proteome</keyword>
<evidence type="ECO:0000313" key="5">
    <source>
        <dbReference type="EMBL" id="MCY3053439.1"/>
    </source>
</evidence>
<feature type="domain" description="S-adenosyl-l-methionine hydroxide adenosyltransferase N-terminal" evidence="3">
    <location>
        <begin position="16"/>
        <end position="164"/>
    </location>
</feature>
<keyword evidence="1" id="KW-0949">S-adenosyl-L-methionine</keyword>
<evidence type="ECO:0000259" key="4">
    <source>
        <dbReference type="Pfam" id="PF20257"/>
    </source>
</evidence>
<dbReference type="Pfam" id="PF01887">
    <property type="entry name" value="SAM_HAT_N"/>
    <property type="match status" value="1"/>
</dbReference>
<accession>A0A0X8FEH7</accession>
<dbReference type="OrthoDB" id="9792195at2"/>
<dbReference type="SUPFAM" id="SSF102522">
    <property type="entry name" value="Bacterial fluorinating enzyme, N-terminal domain"/>
    <property type="match status" value="1"/>
</dbReference>
<evidence type="ECO:0000313" key="7">
    <source>
        <dbReference type="Proteomes" id="UP000594771"/>
    </source>
</evidence>
<dbReference type="Proteomes" id="UP001069145">
    <property type="component" value="Unassembled WGS sequence"/>
</dbReference>
<dbReference type="InterPro" id="IPR046469">
    <property type="entry name" value="SAM_HAT_N"/>
</dbReference>
<dbReference type="PANTHER" id="PTHR35092:SF1">
    <property type="entry name" value="CHLORINASE MJ1651"/>
    <property type="match status" value="1"/>
</dbReference>
<dbReference type="KEGG" id="aun:AWM73_00405"/>
<dbReference type="SUPFAM" id="SSF101852">
    <property type="entry name" value="Bacterial fluorinating enzyme, C-terminal domain"/>
    <property type="match status" value="1"/>
</dbReference>
<dbReference type="Proteomes" id="UP000594771">
    <property type="component" value="Chromosome"/>
</dbReference>
<sequence length="292" mass="32649">MGIDFSKVPAFRQQLVFQSDFGLNDGAVSAMTGVVVTVDESLSIHHLTHNIPPYDIYLAGYRLYQTYSYWPEGTIFVSIVDPGVGYQQKSVIALLESGHYIVTPNNGTLSFLAKYVGVQAVWEIDKEKNLLPSTNQSYTFYGRDLYAYTAARLASGKLQLSEVGEELAISELKLHEIADFQINPEEAVLSGHVAIHDERFGSLWTNIPYESLQDLEVKTGDQLHLQIHHQGQTVYDDLVPVVQSFQSVPQSRALIYCNSLKNLAVALNQNSFAQAYKVGYGSDWQLTFQKSK</sequence>
<name>A0A0X8FEH7_9LACT</name>
<dbReference type="InterPro" id="IPR023228">
    <property type="entry name" value="SAM_OH_AdoTrfase_N_sf"/>
</dbReference>
<organism evidence="6 7">
    <name type="scientific">Aerococcus urinae</name>
    <dbReference type="NCBI Taxonomy" id="1376"/>
    <lineage>
        <taxon>Bacteria</taxon>
        <taxon>Bacillati</taxon>
        <taxon>Bacillota</taxon>
        <taxon>Bacilli</taxon>
        <taxon>Lactobacillales</taxon>
        <taxon>Aerococcaceae</taxon>
        <taxon>Aerococcus</taxon>
    </lineage>
</organism>
<evidence type="ECO:0000256" key="1">
    <source>
        <dbReference type="ARBA" id="ARBA00022691"/>
    </source>
</evidence>
<dbReference type="PANTHER" id="PTHR35092">
    <property type="entry name" value="CHLORINASE MJ1651"/>
    <property type="match status" value="1"/>
</dbReference>
<dbReference type="InterPro" id="IPR002747">
    <property type="entry name" value="SAM_OH_AdoTrfase"/>
</dbReference>
<evidence type="ECO:0000256" key="2">
    <source>
        <dbReference type="ARBA" id="ARBA00024035"/>
    </source>
</evidence>
<evidence type="ECO:0000259" key="3">
    <source>
        <dbReference type="Pfam" id="PF01887"/>
    </source>
</evidence>
<comment type="similarity">
    <text evidence="2">Belongs to the SAM hydrolase / SAM-dependent halogenase family.</text>
</comment>
<evidence type="ECO:0000313" key="8">
    <source>
        <dbReference type="Proteomes" id="UP001069145"/>
    </source>
</evidence>
<dbReference type="Gene3D" id="3.40.50.10790">
    <property type="entry name" value="S-adenosyl-l-methionine hydroxide adenosyltransferase, N-terminal"/>
    <property type="match status" value="1"/>
</dbReference>
<dbReference type="InterPro" id="IPR046470">
    <property type="entry name" value="SAM_HAT_C"/>
</dbReference>
<dbReference type="AlphaFoldDB" id="A0A0X8FEH7"/>
<reference evidence="6 7" key="1">
    <citation type="submission" date="2020-12" db="EMBL/GenBank/DDBJ databases">
        <title>FDA dAtabase for Regulatory Grade micrObial Sequences (FDA-ARGOS): Supporting development and validation of Infectious Disease Dx tests.</title>
        <authorList>
            <person name="Sproer C."/>
            <person name="Gronow S."/>
            <person name="Severitt S."/>
            <person name="Schroder I."/>
            <person name="Tallon L."/>
            <person name="Sadzewicz L."/>
            <person name="Zhao X."/>
            <person name="Boylan J."/>
            <person name="Ott S."/>
            <person name="Bowen H."/>
            <person name="Vavikolanu K."/>
            <person name="Mehta A."/>
            <person name="Aluvathingal J."/>
            <person name="Nadendla S."/>
            <person name="Lowell S."/>
            <person name="Myers T."/>
            <person name="Yan Y."/>
            <person name="Sichtig H."/>
        </authorList>
    </citation>
    <scope>NUCLEOTIDE SEQUENCE [LARGE SCALE GENOMIC DNA]</scope>
    <source>
        <strain evidence="6 7">FDAARGOS_911</strain>
    </source>
</reference>
<dbReference type="InterPro" id="IPR023227">
    <property type="entry name" value="SAM_OH_AdoTrfase_C_sf"/>
</dbReference>
<dbReference type="PIRSF" id="PIRSF006779">
    <property type="entry name" value="UCP006779"/>
    <property type="match status" value="1"/>
</dbReference>
<dbReference type="EMBL" id="CP065662">
    <property type="protein sequence ID" value="QPS01616.1"/>
    <property type="molecule type" value="Genomic_DNA"/>
</dbReference>